<dbReference type="RefSeq" id="XP_003333850.2">
    <property type="nucleotide sequence ID" value="XM_003333802.2"/>
</dbReference>
<sequence length="453" mass="50583">MAPRTGFKRGSDYDDTASLDSQALRNLQKAHDGAIRKVVDFDIMAVFLMQEFDKHHIHKILEMVGAVFTEGSPPQTMLQNQINEAAKLVRHRIQAYADEIKVNPATKKPFCLRFPTLQSVISHSIKLEKQCELLPSDSMVILLDEGGICVGVGLPPKPASSNTVHIPTDVRAETTLNAFVSANVLEVNPNEEFGDGPDTNLPPMSPFPLSSNPKGLVRAAKEAKDSTCSFQAYGFGLGSPLSTGAADKKIPCLTHHIKTEELQGWGDAWRSDEEEEPHLPEPLRSETGATFRGLVELRCDTVYYSRVSYWINKIFLPKSSAVAELAIEFLSKNRSSAVKEAIERENNPIVAAYPGSHGFSFHGPFRIVFHGVSQFHFPEEVKQRRRYSVAMWSRASSFSAIARGVAHKAESEVFSDREYWLPVYPKYSYPKIVELLKAEVKTNKKARQLLQNR</sequence>
<dbReference type="GeneID" id="10547318"/>
<dbReference type="EMBL" id="DS178322">
    <property type="protein sequence ID" value="EFP89431.2"/>
    <property type="molecule type" value="Genomic_DNA"/>
</dbReference>
<dbReference type="KEGG" id="pgr:PGTG_15273"/>
<reference key="1">
    <citation type="submission" date="2007-01" db="EMBL/GenBank/DDBJ databases">
        <title>The Genome Sequence of Puccinia graminis f. sp. tritici Strain CRL 75-36-700-3.</title>
        <authorList>
            <consortium name="The Broad Institute Genome Sequencing Platform"/>
            <person name="Birren B."/>
            <person name="Lander E."/>
            <person name="Galagan J."/>
            <person name="Nusbaum C."/>
            <person name="Devon K."/>
            <person name="Cuomo C."/>
            <person name="Jaffe D."/>
            <person name="Butler J."/>
            <person name="Alvarez P."/>
            <person name="Gnerre S."/>
            <person name="Grabherr M."/>
            <person name="Mauceli E."/>
            <person name="Brockman W."/>
            <person name="Young S."/>
            <person name="LaButti K."/>
            <person name="Sykes S."/>
            <person name="DeCaprio D."/>
            <person name="Crawford M."/>
            <person name="Koehrsen M."/>
            <person name="Engels R."/>
            <person name="Montgomery P."/>
            <person name="Pearson M."/>
            <person name="Howarth C."/>
            <person name="Larson L."/>
            <person name="White J."/>
            <person name="Zeng Q."/>
            <person name="Kodira C."/>
            <person name="Yandava C."/>
            <person name="Alvarado L."/>
            <person name="O'Leary S."/>
            <person name="Szabo L."/>
            <person name="Dean R."/>
            <person name="Schein J."/>
        </authorList>
    </citation>
    <scope>NUCLEOTIDE SEQUENCE</scope>
    <source>
        <strain>CRL 75-36-700-3</strain>
    </source>
</reference>
<dbReference type="OrthoDB" id="2505381at2759"/>
<gene>
    <name evidence="1" type="ORF">PGTG_15273</name>
</gene>
<protein>
    <submittedName>
        <fullName evidence="1">Uncharacterized protein</fullName>
    </submittedName>
</protein>
<dbReference type="AlphaFoldDB" id="E3KYN5"/>
<accession>E3KYN5</accession>
<keyword evidence="2" id="KW-1185">Reference proteome</keyword>
<dbReference type="HOGENOM" id="CLU_046890_0_0_1"/>
<dbReference type="Proteomes" id="UP000008783">
    <property type="component" value="Unassembled WGS sequence"/>
</dbReference>
<reference evidence="2" key="2">
    <citation type="journal article" date="2011" name="Proc. Natl. Acad. Sci. U.S.A.">
        <title>Obligate biotrophy features unraveled by the genomic analysis of rust fungi.</title>
        <authorList>
            <person name="Duplessis S."/>
            <person name="Cuomo C.A."/>
            <person name="Lin Y.-C."/>
            <person name="Aerts A."/>
            <person name="Tisserant E."/>
            <person name="Veneault-Fourrey C."/>
            <person name="Joly D.L."/>
            <person name="Hacquard S."/>
            <person name="Amselem J."/>
            <person name="Cantarel B.L."/>
            <person name="Chiu R."/>
            <person name="Coutinho P.M."/>
            <person name="Feau N."/>
            <person name="Field M."/>
            <person name="Frey P."/>
            <person name="Gelhaye E."/>
            <person name="Goldberg J."/>
            <person name="Grabherr M.G."/>
            <person name="Kodira C.D."/>
            <person name="Kohler A."/>
            <person name="Kuees U."/>
            <person name="Lindquist E.A."/>
            <person name="Lucas S.M."/>
            <person name="Mago R."/>
            <person name="Mauceli E."/>
            <person name="Morin E."/>
            <person name="Murat C."/>
            <person name="Pangilinan J.L."/>
            <person name="Park R."/>
            <person name="Pearson M."/>
            <person name="Quesneville H."/>
            <person name="Rouhier N."/>
            <person name="Sakthikumar S."/>
            <person name="Salamov A.A."/>
            <person name="Schmutz J."/>
            <person name="Selles B."/>
            <person name="Shapiro H."/>
            <person name="Tanguay P."/>
            <person name="Tuskan G.A."/>
            <person name="Henrissat B."/>
            <person name="Van de Peer Y."/>
            <person name="Rouze P."/>
            <person name="Ellis J.G."/>
            <person name="Dodds P.N."/>
            <person name="Schein J.E."/>
            <person name="Zhong S."/>
            <person name="Hamelin R.C."/>
            <person name="Grigoriev I.V."/>
            <person name="Szabo L.J."/>
            <person name="Martin F."/>
        </authorList>
    </citation>
    <scope>NUCLEOTIDE SEQUENCE [LARGE SCALE GENOMIC DNA]</scope>
    <source>
        <strain evidence="2">CRL 75-36-700-3 / race SCCL</strain>
    </source>
</reference>
<name>E3KYN5_PUCGT</name>
<proteinExistence type="predicted"/>
<organism evidence="1 2">
    <name type="scientific">Puccinia graminis f. sp. tritici (strain CRL 75-36-700-3 / race SCCL)</name>
    <name type="common">Black stem rust fungus</name>
    <dbReference type="NCBI Taxonomy" id="418459"/>
    <lineage>
        <taxon>Eukaryota</taxon>
        <taxon>Fungi</taxon>
        <taxon>Dikarya</taxon>
        <taxon>Basidiomycota</taxon>
        <taxon>Pucciniomycotina</taxon>
        <taxon>Pucciniomycetes</taxon>
        <taxon>Pucciniales</taxon>
        <taxon>Pucciniaceae</taxon>
        <taxon>Puccinia</taxon>
    </lineage>
</organism>
<dbReference type="VEuPathDB" id="FungiDB:PGTG_15273"/>
<evidence type="ECO:0000313" key="1">
    <source>
        <dbReference type="EMBL" id="EFP89431.2"/>
    </source>
</evidence>
<dbReference type="InParanoid" id="E3KYN5"/>
<evidence type="ECO:0000313" key="2">
    <source>
        <dbReference type="Proteomes" id="UP000008783"/>
    </source>
</evidence>